<dbReference type="InterPro" id="IPR003661">
    <property type="entry name" value="HisK_dim/P_dom"/>
</dbReference>
<evidence type="ECO:0000313" key="9">
    <source>
        <dbReference type="Proteomes" id="UP001501175"/>
    </source>
</evidence>
<dbReference type="Pfam" id="PF07695">
    <property type="entry name" value="7TMR-DISM_7TM"/>
    <property type="match status" value="1"/>
</dbReference>
<organism evidence="8 9">
    <name type="scientific">Nibrella saemangeumensis</name>
    <dbReference type="NCBI Taxonomy" id="1084526"/>
    <lineage>
        <taxon>Bacteria</taxon>
        <taxon>Pseudomonadati</taxon>
        <taxon>Bacteroidota</taxon>
        <taxon>Cytophagia</taxon>
        <taxon>Cytophagales</taxon>
        <taxon>Spirosomataceae</taxon>
        <taxon>Nibrella</taxon>
    </lineage>
</organism>
<keyword evidence="5" id="KW-1133">Transmembrane helix</keyword>
<dbReference type="Pfam" id="PF02518">
    <property type="entry name" value="HATPase_c"/>
    <property type="match status" value="1"/>
</dbReference>
<evidence type="ECO:0000256" key="1">
    <source>
        <dbReference type="ARBA" id="ARBA00000085"/>
    </source>
</evidence>
<proteinExistence type="predicted"/>
<dbReference type="CDD" id="cd00082">
    <property type="entry name" value="HisKA"/>
    <property type="match status" value="1"/>
</dbReference>
<dbReference type="InterPro" id="IPR036097">
    <property type="entry name" value="HisK_dim/P_sf"/>
</dbReference>
<feature type="transmembrane region" description="Helical" evidence="5">
    <location>
        <begin position="308"/>
        <end position="331"/>
    </location>
</feature>
<accession>A0ABP8N9J7</accession>
<keyword evidence="9" id="KW-1185">Reference proteome</keyword>
<dbReference type="PANTHER" id="PTHR43065">
    <property type="entry name" value="SENSOR HISTIDINE KINASE"/>
    <property type="match status" value="1"/>
</dbReference>
<evidence type="ECO:0000313" key="8">
    <source>
        <dbReference type="EMBL" id="GAA4462278.1"/>
    </source>
</evidence>
<evidence type="ECO:0000256" key="3">
    <source>
        <dbReference type="ARBA" id="ARBA00022553"/>
    </source>
</evidence>
<dbReference type="SMART" id="SM00388">
    <property type="entry name" value="HisKA"/>
    <property type="match status" value="1"/>
</dbReference>
<feature type="transmembrane region" description="Helical" evidence="5">
    <location>
        <begin position="197"/>
        <end position="218"/>
    </location>
</feature>
<dbReference type="PRINTS" id="PR00344">
    <property type="entry name" value="BCTRLSENSOR"/>
</dbReference>
<gene>
    <name evidence="8" type="ORF">GCM10023189_38760</name>
</gene>
<feature type="transmembrane region" description="Helical" evidence="5">
    <location>
        <begin position="338"/>
        <end position="356"/>
    </location>
</feature>
<keyword evidence="6" id="KW-0732">Signal</keyword>
<dbReference type="SMART" id="SM00387">
    <property type="entry name" value="HATPase_c"/>
    <property type="match status" value="1"/>
</dbReference>
<dbReference type="Proteomes" id="UP001501175">
    <property type="component" value="Unassembled WGS sequence"/>
</dbReference>
<feature type="signal peptide" evidence="6">
    <location>
        <begin position="1"/>
        <end position="19"/>
    </location>
</feature>
<evidence type="ECO:0000256" key="5">
    <source>
        <dbReference type="SAM" id="Phobius"/>
    </source>
</evidence>
<dbReference type="Gene3D" id="3.30.565.10">
    <property type="entry name" value="Histidine kinase-like ATPase, C-terminal domain"/>
    <property type="match status" value="1"/>
</dbReference>
<dbReference type="Pfam" id="PF00512">
    <property type="entry name" value="HisKA"/>
    <property type="match status" value="1"/>
</dbReference>
<dbReference type="PROSITE" id="PS50109">
    <property type="entry name" value="HIS_KIN"/>
    <property type="match status" value="1"/>
</dbReference>
<feature type="transmembrane region" description="Helical" evidence="5">
    <location>
        <begin position="368"/>
        <end position="391"/>
    </location>
</feature>
<keyword evidence="4" id="KW-0175">Coiled coil</keyword>
<comment type="catalytic activity">
    <reaction evidence="1">
        <text>ATP + protein L-histidine = ADP + protein N-phospho-L-histidine.</text>
        <dbReference type="EC" id="2.7.13.3"/>
    </reaction>
</comment>
<feature type="chain" id="PRO_5045355521" description="histidine kinase" evidence="6">
    <location>
        <begin position="20"/>
        <end position="715"/>
    </location>
</feature>
<evidence type="ECO:0000256" key="2">
    <source>
        <dbReference type="ARBA" id="ARBA00012438"/>
    </source>
</evidence>
<feature type="transmembrane region" description="Helical" evidence="5">
    <location>
        <begin position="284"/>
        <end position="302"/>
    </location>
</feature>
<keyword evidence="3" id="KW-0597">Phosphoprotein</keyword>
<keyword evidence="5" id="KW-0812">Transmembrane</keyword>
<sequence length="715" mass="79758">MRTAYLLAWLLLLEMTAFGQTSVTTGQWLRTGWKFHPGDNLAWADPAFDDHQWESLNPADYLQEWQQDRVAGSGWFRLRFRVAPALAGQPVTLLLSQIGASELYLNGRPIHRVGVVSAQPADEQTRYISHQPIHVTVLDTGVQVLAVRYSLTKSNFYFNLPIPVGWGDNPAYALQLEPATASVTNYARWEAVGAVPVAFTIGFFLVLAILHLFIYISFRKGKANLYFGLALVQLSIWRLIPPLLIWAELPVSLHYSLLWAGYGFGALAGTFIVLASYQVFRRKLDWGFITLAAFWLVVWATLPWNPQSITVSIAGTFLVMLLAAWVAFLSIRPGNRIGWLYLIGSGLWVLINLLMFQINPETNVSGMAVGQAAMDIIIPFVISIVLGNGYVRANRTLEAKLVEVEQLSQQALAHEREKQQLLSDQNKMLEQQVAVRTAELVTQKDELEQTLKNLRATQDQLVQKEKMASLGELTAGIAHEIQNPLNIVNNFADISVRLADELQQEMVAGNTEEVNTLTGYIKDNLQRVSQQGQRASAVVKSMVRLARTSSGEIEPTDLNALTDEYLRIAYQNLKAKNDSLTVDLRLHLDPSLGKVALMSQEMGQVLLNLYDNAFYAITEKGQRHPGGFQPQIEVTTRATEGRRVEIRVRDNGTGIPEEILPKIYQPFFTTKPTGQGNTGLGLALSFEIVTKGHKGELSVETELGEFTEFIISLPE</sequence>
<dbReference type="InterPro" id="IPR036890">
    <property type="entry name" value="HATPase_C_sf"/>
</dbReference>
<dbReference type="EMBL" id="BAABHD010000068">
    <property type="protein sequence ID" value="GAA4462278.1"/>
    <property type="molecule type" value="Genomic_DNA"/>
</dbReference>
<comment type="caution">
    <text evidence="8">The sequence shown here is derived from an EMBL/GenBank/DDBJ whole genome shotgun (WGS) entry which is preliminary data.</text>
</comment>
<feature type="transmembrane region" description="Helical" evidence="5">
    <location>
        <begin position="259"/>
        <end position="277"/>
    </location>
</feature>
<evidence type="ECO:0000259" key="7">
    <source>
        <dbReference type="PROSITE" id="PS50109"/>
    </source>
</evidence>
<dbReference type="PANTHER" id="PTHR43065:SF42">
    <property type="entry name" value="TWO-COMPONENT SENSOR PPRA"/>
    <property type="match status" value="1"/>
</dbReference>
<dbReference type="InterPro" id="IPR004358">
    <property type="entry name" value="Sig_transdc_His_kin-like_C"/>
</dbReference>
<dbReference type="SUPFAM" id="SSF49785">
    <property type="entry name" value="Galactose-binding domain-like"/>
    <property type="match status" value="1"/>
</dbReference>
<dbReference type="Gene3D" id="1.10.287.130">
    <property type="match status" value="1"/>
</dbReference>
<feature type="transmembrane region" description="Helical" evidence="5">
    <location>
        <begin position="225"/>
        <end position="247"/>
    </location>
</feature>
<dbReference type="InterPro" id="IPR008979">
    <property type="entry name" value="Galactose-bd-like_sf"/>
</dbReference>
<evidence type="ECO:0000256" key="6">
    <source>
        <dbReference type="SAM" id="SignalP"/>
    </source>
</evidence>
<dbReference type="EC" id="2.7.13.3" evidence="2"/>
<dbReference type="InterPro" id="IPR005467">
    <property type="entry name" value="His_kinase_dom"/>
</dbReference>
<reference evidence="9" key="1">
    <citation type="journal article" date="2019" name="Int. J. Syst. Evol. Microbiol.">
        <title>The Global Catalogue of Microorganisms (GCM) 10K type strain sequencing project: providing services to taxonomists for standard genome sequencing and annotation.</title>
        <authorList>
            <consortium name="The Broad Institute Genomics Platform"/>
            <consortium name="The Broad Institute Genome Sequencing Center for Infectious Disease"/>
            <person name="Wu L."/>
            <person name="Ma J."/>
        </authorList>
    </citation>
    <scope>NUCLEOTIDE SEQUENCE [LARGE SCALE GENOMIC DNA]</scope>
    <source>
        <strain evidence="9">JCM 17927</strain>
    </source>
</reference>
<dbReference type="SUPFAM" id="SSF47384">
    <property type="entry name" value="Homodimeric domain of signal transducing histidine kinase"/>
    <property type="match status" value="1"/>
</dbReference>
<feature type="domain" description="Histidine kinase" evidence="7">
    <location>
        <begin position="476"/>
        <end position="715"/>
    </location>
</feature>
<dbReference type="RefSeq" id="WP_345246089.1">
    <property type="nucleotide sequence ID" value="NZ_BAABHD010000068.1"/>
</dbReference>
<feature type="coiled-coil region" evidence="4">
    <location>
        <begin position="390"/>
        <end position="467"/>
    </location>
</feature>
<dbReference type="InterPro" id="IPR003594">
    <property type="entry name" value="HATPase_dom"/>
</dbReference>
<dbReference type="SUPFAM" id="SSF55874">
    <property type="entry name" value="ATPase domain of HSP90 chaperone/DNA topoisomerase II/histidine kinase"/>
    <property type="match status" value="1"/>
</dbReference>
<dbReference type="InterPro" id="IPR011623">
    <property type="entry name" value="7TMR_DISM_rcpt_extracell_dom1"/>
</dbReference>
<name>A0ABP8N9J7_9BACT</name>
<keyword evidence="5" id="KW-0472">Membrane</keyword>
<dbReference type="Gene3D" id="2.60.120.260">
    <property type="entry name" value="Galactose-binding domain-like"/>
    <property type="match status" value="1"/>
</dbReference>
<protein>
    <recommendedName>
        <fullName evidence="2">histidine kinase</fullName>
        <ecNumber evidence="2">2.7.13.3</ecNumber>
    </recommendedName>
</protein>
<evidence type="ECO:0000256" key="4">
    <source>
        <dbReference type="SAM" id="Coils"/>
    </source>
</evidence>